<feature type="compositionally biased region" description="Polar residues" evidence="1">
    <location>
        <begin position="98"/>
        <end position="108"/>
    </location>
</feature>
<name>A0AA38KZL2_TAXCH</name>
<comment type="caution">
    <text evidence="2">The sequence shown here is derived from an EMBL/GenBank/DDBJ whole genome shotgun (WGS) entry which is preliminary data.</text>
</comment>
<protein>
    <submittedName>
        <fullName evidence="2">Uncharacterized protein</fullName>
    </submittedName>
</protein>
<gene>
    <name evidence="2" type="ORF">KI387_043834</name>
</gene>
<evidence type="ECO:0000313" key="2">
    <source>
        <dbReference type="EMBL" id="KAH9307162.1"/>
    </source>
</evidence>
<dbReference type="AlphaFoldDB" id="A0AA38KZL2"/>
<organism evidence="2 3">
    <name type="scientific">Taxus chinensis</name>
    <name type="common">Chinese yew</name>
    <name type="synonym">Taxus wallichiana var. chinensis</name>
    <dbReference type="NCBI Taxonomy" id="29808"/>
    <lineage>
        <taxon>Eukaryota</taxon>
        <taxon>Viridiplantae</taxon>
        <taxon>Streptophyta</taxon>
        <taxon>Embryophyta</taxon>
        <taxon>Tracheophyta</taxon>
        <taxon>Spermatophyta</taxon>
        <taxon>Pinopsida</taxon>
        <taxon>Pinidae</taxon>
        <taxon>Conifers II</taxon>
        <taxon>Cupressales</taxon>
        <taxon>Taxaceae</taxon>
        <taxon>Taxus</taxon>
    </lineage>
</organism>
<dbReference type="EMBL" id="JAHRHJ020000008">
    <property type="protein sequence ID" value="KAH9307162.1"/>
    <property type="molecule type" value="Genomic_DNA"/>
</dbReference>
<dbReference type="Proteomes" id="UP000824469">
    <property type="component" value="Unassembled WGS sequence"/>
</dbReference>
<keyword evidence="3" id="KW-1185">Reference proteome</keyword>
<feature type="region of interest" description="Disordered" evidence="1">
    <location>
        <begin position="51"/>
        <end position="123"/>
    </location>
</feature>
<proteinExistence type="predicted"/>
<feature type="compositionally biased region" description="Low complexity" evidence="1">
    <location>
        <begin position="54"/>
        <end position="97"/>
    </location>
</feature>
<accession>A0AA38KZL2</accession>
<sequence length="123" mass="12009">MVWWAGQRAARVAQPTQPDLAAMTAEREISSGVRCSSYKGKLAPAQAQIGGLTGAASPGSGTGTGSSTTTTSIATGAGTSTGSSTSSSIATAPGTGTDTIASSGTATATRHHQHRGGVMAGDW</sequence>
<evidence type="ECO:0000313" key="3">
    <source>
        <dbReference type="Proteomes" id="UP000824469"/>
    </source>
</evidence>
<evidence type="ECO:0000256" key="1">
    <source>
        <dbReference type="SAM" id="MobiDB-lite"/>
    </source>
</evidence>
<reference evidence="2 3" key="1">
    <citation type="journal article" date="2021" name="Nat. Plants">
        <title>The Taxus genome provides insights into paclitaxel biosynthesis.</title>
        <authorList>
            <person name="Xiong X."/>
            <person name="Gou J."/>
            <person name="Liao Q."/>
            <person name="Li Y."/>
            <person name="Zhou Q."/>
            <person name="Bi G."/>
            <person name="Li C."/>
            <person name="Du R."/>
            <person name="Wang X."/>
            <person name="Sun T."/>
            <person name="Guo L."/>
            <person name="Liang H."/>
            <person name="Lu P."/>
            <person name="Wu Y."/>
            <person name="Zhang Z."/>
            <person name="Ro D.K."/>
            <person name="Shang Y."/>
            <person name="Huang S."/>
            <person name="Yan J."/>
        </authorList>
    </citation>
    <scope>NUCLEOTIDE SEQUENCE [LARGE SCALE GENOMIC DNA]</scope>
    <source>
        <strain evidence="2">Ta-2019</strain>
    </source>
</reference>